<evidence type="ECO:0000259" key="1">
    <source>
        <dbReference type="Pfam" id="PF19789"/>
    </source>
</evidence>
<dbReference type="InterPro" id="IPR046240">
    <property type="entry name" value="DUF6273"/>
</dbReference>
<organism evidence="2 3">
    <name type="scientific">Faecalibacterium prausnitzii</name>
    <dbReference type="NCBI Taxonomy" id="853"/>
    <lineage>
        <taxon>Bacteria</taxon>
        <taxon>Bacillati</taxon>
        <taxon>Bacillota</taxon>
        <taxon>Clostridia</taxon>
        <taxon>Eubacteriales</taxon>
        <taxon>Oscillospiraceae</taxon>
        <taxon>Faecalibacterium</taxon>
    </lineage>
</organism>
<sequence length="427" mass="46433">MAENEISTQAPATEVVEPIYLDQTAKDNGRKLDQMTAALLGMSSSLGVIARAQTGVVEEMDYNGIKAVVAAGNAPAVFPVGTQLVNTYTAKDGKVYDCPWDVVKTDDIAEGETGTTAPAMVLQMHYASLEDIQFSAYQAFYVVPEAGLVAGTYNINMGLDWGTNVKTGTSYQFTLTKNAPAGARLTGFYNAPDVAPANWKVYVYKDQQKSELLETCNVSAGSAGTNLGTFLAKPNGNLNSLHSVGYGDNRWYKSAYRQYLNSDQAAGAWWTPQDSWDMKPDQADTVPGFLAGFSDDFKNALTRVKVVTYGNTVTDDGSAVVTYDKIFLPSLEEIYCSPQVSGEGTYWPYWKERTGAKTPQALWQTYPLRITRDLAQRTVGRHVRLRSAFRGSGNIAFGVTSSGGVGYWGAVYAYRCAPACKMTNLVK</sequence>
<proteinExistence type="predicted"/>
<dbReference type="AlphaFoldDB" id="A0A844DHL3"/>
<dbReference type="EMBL" id="WKQM01000001">
    <property type="protein sequence ID" value="MSC50383.1"/>
    <property type="molecule type" value="Genomic_DNA"/>
</dbReference>
<dbReference type="Pfam" id="PF19789">
    <property type="entry name" value="DUF6273"/>
    <property type="match status" value="1"/>
</dbReference>
<dbReference type="Proteomes" id="UP000462091">
    <property type="component" value="Unassembled WGS sequence"/>
</dbReference>
<comment type="caution">
    <text evidence="2">The sequence shown here is derived from an EMBL/GenBank/DDBJ whole genome shotgun (WGS) entry which is preliminary data.</text>
</comment>
<protein>
    <recommendedName>
        <fullName evidence="1">DUF6273 domain-containing protein</fullName>
    </recommendedName>
</protein>
<evidence type="ECO:0000313" key="3">
    <source>
        <dbReference type="Proteomes" id="UP000462091"/>
    </source>
</evidence>
<dbReference type="RefSeq" id="WP_154265297.1">
    <property type="nucleotide sequence ID" value="NZ_WKQM01000001.1"/>
</dbReference>
<accession>A0A844DHL3</accession>
<reference evidence="2 3" key="1">
    <citation type="journal article" date="2019" name="Nat. Med.">
        <title>A library of human gut bacterial isolates paired with longitudinal multiomics data enables mechanistic microbiome research.</title>
        <authorList>
            <person name="Poyet M."/>
            <person name="Groussin M."/>
            <person name="Gibbons S.M."/>
            <person name="Avila-Pacheco J."/>
            <person name="Jiang X."/>
            <person name="Kearney S.M."/>
            <person name="Perrotta A.R."/>
            <person name="Berdy B."/>
            <person name="Zhao S."/>
            <person name="Lieberman T.D."/>
            <person name="Swanson P.K."/>
            <person name="Smith M."/>
            <person name="Roesemann S."/>
            <person name="Alexander J.E."/>
            <person name="Rich S.A."/>
            <person name="Livny J."/>
            <person name="Vlamakis H."/>
            <person name="Clish C."/>
            <person name="Bullock K."/>
            <person name="Deik A."/>
            <person name="Scott J."/>
            <person name="Pierce K.A."/>
            <person name="Xavier R.J."/>
            <person name="Alm E.J."/>
        </authorList>
    </citation>
    <scope>NUCLEOTIDE SEQUENCE [LARGE SCALE GENOMIC DNA]</scope>
    <source>
        <strain evidence="2 3">BIOML-B1</strain>
    </source>
</reference>
<name>A0A844DHL3_9FIRM</name>
<evidence type="ECO:0000313" key="2">
    <source>
        <dbReference type="EMBL" id="MSC50383.1"/>
    </source>
</evidence>
<feature type="domain" description="DUF6273" evidence="1">
    <location>
        <begin position="240"/>
        <end position="407"/>
    </location>
</feature>
<gene>
    <name evidence="2" type="ORF">GKE10_00345</name>
</gene>